<comment type="caution">
    <text evidence="1">The sequence shown here is derived from an EMBL/GenBank/DDBJ whole genome shotgun (WGS) entry which is preliminary data.</text>
</comment>
<evidence type="ECO:0008006" key="3">
    <source>
        <dbReference type="Google" id="ProtNLM"/>
    </source>
</evidence>
<evidence type="ECO:0000313" key="2">
    <source>
        <dbReference type="Proteomes" id="UP001240250"/>
    </source>
</evidence>
<accession>A0ABU0GF42</accession>
<organism evidence="1 2">
    <name type="scientific">Cellulomonas iranensis</name>
    <dbReference type="NCBI Taxonomy" id="76862"/>
    <lineage>
        <taxon>Bacteria</taxon>
        <taxon>Bacillati</taxon>
        <taxon>Actinomycetota</taxon>
        <taxon>Actinomycetes</taxon>
        <taxon>Micrococcales</taxon>
        <taxon>Cellulomonadaceae</taxon>
        <taxon>Cellulomonas</taxon>
    </lineage>
</organism>
<proteinExistence type="predicted"/>
<dbReference type="Gene3D" id="1.20.120.450">
    <property type="entry name" value="dinb family like domain"/>
    <property type="match status" value="1"/>
</dbReference>
<dbReference type="RefSeq" id="WP_070320438.1">
    <property type="nucleotide sequence ID" value="NZ_JAUSVM010000001.1"/>
</dbReference>
<gene>
    <name evidence="1" type="ORF">JO380_000356</name>
</gene>
<reference evidence="1 2" key="1">
    <citation type="submission" date="2023-07" db="EMBL/GenBank/DDBJ databases">
        <title>Sequencing the genomes of 1000 actinobacteria strains.</title>
        <authorList>
            <person name="Klenk H.-P."/>
        </authorList>
    </citation>
    <scope>NUCLEOTIDE SEQUENCE [LARGE SCALE GENOMIC DNA]</scope>
    <source>
        <strain evidence="1 2">DSM 14785</strain>
    </source>
</reference>
<keyword evidence="2" id="KW-1185">Reference proteome</keyword>
<evidence type="ECO:0000313" key="1">
    <source>
        <dbReference type="EMBL" id="MDQ0423975.1"/>
    </source>
</evidence>
<dbReference type="Proteomes" id="UP001240250">
    <property type="component" value="Unassembled WGS sequence"/>
</dbReference>
<dbReference type="EMBL" id="JAUSVM010000001">
    <property type="protein sequence ID" value="MDQ0423975.1"/>
    <property type="molecule type" value="Genomic_DNA"/>
</dbReference>
<protein>
    <recommendedName>
        <fullName evidence="3">Mini-circle protein</fullName>
    </recommendedName>
</protein>
<dbReference type="InterPro" id="IPR034660">
    <property type="entry name" value="DinB/YfiT-like"/>
</dbReference>
<dbReference type="Pfam" id="PF04978">
    <property type="entry name" value="MST"/>
    <property type="match status" value="1"/>
</dbReference>
<dbReference type="InterPro" id="IPR007061">
    <property type="entry name" value="MST-like"/>
</dbReference>
<name>A0ABU0GF42_9CELL</name>
<dbReference type="SUPFAM" id="SSF109854">
    <property type="entry name" value="DinB/YfiT-like putative metalloenzymes"/>
    <property type="match status" value="1"/>
</dbReference>
<sequence>MARAPEPTDGPLDALLLGWLAFHRDALAAKCAGLDDDALVRRSAAPSALSLLGLVRHLTEMERHYLVGALSGSPVPLLYCTEESPDGDVDDLTPTMVGESMAQWHEHRVLADRLLAENADLAAPVPGGSRSVGWHVAKVVQEYARHNGHADLLRERIDGAVGE</sequence>